<dbReference type="GO" id="GO:0008483">
    <property type="term" value="F:transaminase activity"/>
    <property type="evidence" value="ECO:0007669"/>
    <property type="project" value="UniProtKB-KW"/>
</dbReference>
<dbReference type="SUPFAM" id="SSF46785">
    <property type="entry name" value="Winged helix' DNA-binding domain"/>
    <property type="match status" value="1"/>
</dbReference>
<dbReference type="GO" id="GO:0030170">
    <property type="term" value="F:pyridoxal phosphate binding"/>
    <property type="evidence" value="ECO:0007669"/>
    <property type="project" value="InterPro"/>
</dbReference>
<dbReference type="PANTHER" id="PTHR46577">
    <property type="entry name" value="HTH-TYPE TRANSCRIPTIONAL REGULATORY PROTEIN GABR"/>
    <property type="match status" value="1"/>
</dbReference>
<dbReference type="Gene3D" id="1.10.10.10">
    <property type="entry name" value="Winged helix-like DNA-binding domain superfamily/Winged helix DNA-binding domain"/>
    <property type="match status" value="1"/>
</dbReference>
<dbReference type="PROSITE" id="PS50949">
    <property type="entry name" value="HTH_GNTR"/>
    <property type="match status" value="1"/>
</dbReference>
<feature type="domain" description="HTH gntR-type" evidence="6">
    <location>
        <begin position="25"/>
        <end position="93"/>
    </location>
</feature>
<dbReference type="InterPro" id="IPR004839">
    <property type="entry name" value="Aminotransferase_I/II_large"/>
</dbReference>
<proteinExistence type="inferred from homology"/>
<keyword evidence="3" id="KW-0805">Transcription regulation</keyword>
<dbReference type="CDD" id="cd07377">
    <property type="entry name" value="WHTH_GntR"/>
    <property type="match status" value="1"/>
</dbReference>
<keyword evidence="5" id="KW-0804">Transcription</keyword>
<organism evidence="7 8">
    <name type="scientific">Histidinibacterium aquaticum</name>
    <dbReference type="NCBI Taxonomy" id="2613962"/>
    <lineage>
        <taxon>Bacteria</taxon>
        <taxon>Pseudomonadati</taxon>
        <taxon>Pseudomonadota</taxon>
        <taxon>Alphaproteobacteria</taxon>
        <taxon>Rhodobacterales</taxon>
        <taxon>Paracoccaceae</taxon>
        <taxon>Histidinibacterium</taxon>
    </lineage>
</organism>
<accession>A0A5J5GLL7</accession>
<evidence type="ECO:0000256" key="3">
    <source>
        <dbReference type="ARBA" id="ARBA00023015"/>
    </source>
</evidence>
<dbReference type="GO" id="GO:0003677">
    <property type="term" value="F:DNA binding"/>
    <property type="evidence" value="ECO:0007669"/>
    <property type="project" value="UniProtKB-KW"/>
</dbReference>
<keyword evidence="8" id="KW-1185">Reference proteome</keyword>
<keyword evidence="7" id="KW-0808">Transferase</keyword>
<dbReference type="Pfam" id="PF00392">
    <property type="entry name" value="GntR"/>
    <property type="match status" value="1"/>
</dbReference>
<reference evidence="7 8" key="1">
    <citation type="submission" date="2019-09" db="EMBL/GenBank/DDBJ databases">
        <authorList>
            <person name="Park J.-S."/>
            <person name="Choi H.-J."/>
        </authorList>
    </citation>
    <scope>NUCLEOTIDE SEQUENCE [LARGE SCALE GENOMIC DNA]</scope>
    <source>
        <strain evidence="7 8">176SS1-4</strain>
    </source>
</reference>
<dbReference type="EMBL" id="VYQE01000002">
    <property type="protein sequence ID" value="KAA9009135.1"/>
    <property type="molecule type" value="Genomic_DNA"/>
</dbReference>
<dbReference type="InterPro" id="IPR000524">
    <property type="entry name" value="Tscrpt_reg_HTH_GntR"/>
</dbReference>
<dbReference type="Gene3D" id="3.40.640.10">
    <property type="entry name" value="Type I PLP-dependent aspartate aminotransferase-like (Major domain)"/>
    <property type="match status" value="1"/>
</dbReference>
<dbReference type="Pfam" id="PF00155">
    <property type="entry name" value="Aminotran_1_2"/>
    <property type="match status" value="1"/>
</dbReference>
<dbReference type="CDD" id="cd00609">
    <property type="entry name" value="AAT_like"/>
    <property type="match status" value="1"/>
</dbReference>
<evidence type="ECO:0000313" key="7">
    <source>
        <dbReference type="EMBL" id="KAA9009135.1"/>
    </source>
</evidence>
<name>A0A5J5GLL7_9RHOB</name>
<evidence type="ECO:0000256" key="2">
    <source>
        <dbReference type="ARBA" id="ARBA00022898"/>
    </source>
</evidence>
<evidence type="ECO:0000259" key="6">
    <source>
        <dbReference type="PROSITE" id="PS50949"/>
    </source>
</evidence>
<dbReference type="InterPro" id="IPR015424">
    <property type="entry name" value="PyrdxlP-dep_Trfase"/>
</dbReference>
<dbReference type="InterPro" id="IPR015422">
    <property type="entry name" value="PyrdxlP-dep_Trfase_small"/>
</dbReference>
<comment type="caution">
    <text evidence="7">The sequence shown here is derived from an EMBL/GenBank/DDBJ whole genome shotgun (WGS) entry which is preliminary data.</text>
</comment>
<dbReference type="SMART" id="SM00345">
    <property type="entry name" value="HTH_GNTR"/>
    <property type="match status" value="1"/>
</dbReference>
<dbReference type="AlphaFoldDB" id="A0A5J5GLL7"/>
<evidence type="ECO:0000256" key="1">
    <source>
        <dbReference type="ARBA" id="ARBA00005384"/>
    </source>
</evidence>
<keyword evidence="7" id="KW-0032">Aminotransferase</keyword>
<keyword evidence="2" id="KW-0663">Pyridoxal phosphate</keyword>
<dbReference type="InterPro" id="IPR036390">
    <property type="entry name" value="WH_DNA-bd_sf"/>
</dbReference>
<sequence>MAQVTVQRRIVLDTTWSPRLTGASGPKYLRLLRGLRQAVDSGDLPPGRRLPPVRELAHILEVTPGTVARAYRIAVEEGLLEARVGRGTFVAGGDTGQSQEVPLYQETPDGTLDGRSVTVPDVGQGAELSAILAEAAHSDLTAYPGQESDQGYCAAMLDWLGADHIGRAGPSEAAAVFGAQNGTLVVLQRLLAGPHPVILTETLCYPGVRRAASLLRAGLRGVAMDGEGLIPEALDEACRLTGAQVLLTSAEVHSPTTIRTGAARKAALVEVARRHRLQIIEDDCHRIAAAQAPSYRALYPERGWYVTSMAKTVGSGLRLGMAVAPEGEGGSLRRTAAANFYGAPVPLVQAGERIVTSGLAERSRRGVEAATAHRVGLVRSVLGRWDIASRDDAPFVWLTLPPGWRASRFTQVCASHGIHIKPADEFALVDGQAPHAVRVTVNARVPDSHFTAALEKMDALLADPPQDMEG</sequence>
<keyword evidence="4" id="KW-0238">DNA-binding</keyword>
<evidence type="ECO:0000256" key="5">
    <source>
        <dbReference type="ARBA" id="ARBA00023163"/>
    </source>
</evidence>
<dbReference type="SUPFAM" id="SSF53383">
    <property type="entry name" value="PLP-dependent transferases"/>
    <property type="match status" value="1"/>
</dbReference>
<dbReference type="GO" id="GO:0003700">
    <property type="term" value="F:DNA-binding transcription factor activity"/>
    <property type="evidence" value="ECO:0007669"/>
    <property type="project" value="InterPro"/>
</dbReference>
<dbReference type="InterPro" id="IPR051446">
    <property type="entry name" value="HTH_trans_reg/aminotransferase"/>
</dbReference>
<evidence type="ECO:0000313" key="8">
    <source>
        <dbReference type="Proteomes" id="UP000326554"/>
    </source>
</evidence>
<dbReference type="PANTHER" id="PTHR46577:SF1">
    <property type="entry name" value="HTH-TYPE TRANSCRIPTIONAL REGULATORY PROTEIN GABR"/>
    <property type="match status" value="1"/>
</dbReference>
<dbReference type="Proteomes" id="UP000326554">
    <property type="component" value="Unassembled WGS sequence"/>
</dbReference>
<gene>
    <name evidence="7" type="ORF">F3S47_07730</name>
</gene>
<protein>
    <submittedName>
        <fullName evidence="7">PLP-dependent aminotransferase family protein</fullName>
    </submittedName>
</protein>
<evidence type="ECO:0000256" key="4">
    <source>
        <dbReference type="ARBA" id="ARBA00023125"/>
    </source>
</evidence>
<dbReference type="InterPro" id="IPR036388">
    <property type="entry name" value="WH-like_DNA-bd_sf"/>
</dbReference>
<dbReference type="Gene3D" id="3.90.1150.10">
    <property type="entry name" value="Aspartate Aminotransferase, domain 1"/>
    <property type="match status" value="1"/>
</dbReference>
<dbReference type="InterPro" id="IPR015421">
    <property type="entry name" value="PyrdxlP-dep_Trfase_major"/>
</dbReference>
<comment type="similarity">
    <text evidence="1">In the C-terminal section; belongs to the class-I pyridoxal-phosphate-dependent aminotransferase family.</text>
</comment>